<keyword evidence="2" id="KW-0677">Repeat</keyword>
<evidence type="ECO:0000256" key="9">
    <source>
        <dbReference type="SAM" id="MobiDB-lite"/>
    </source>
</evidence>
<dbReference type="GO" id="GO:0008270">
    <property type="term" value="F:zinc ion binding"/>
    <property type="evidence" value="ECO:0007669"/>
    <property type="project" value="UniProtKB-KW"/>
</dbReference>
<feature type="compositionally biased region" description="Basic residues" evidence="9">
    <location>
        <begin position="612"/>
        <end position="621"/>
    </location>
</feature>
<gene>
    <name evidence="12" type="ORF">CJ030_MR1G008769</name>
</gene>
<evidence type="ECO:0000256" key="7">
    <source>
        <dbReference type="PROSITE-ProRule" id="PRU00176"/>
    </source>
</evidence>
<dbReference type="GO" id="GO:0003723">
    <property type="term" value="F:RNA binding"/>
    <property type="evidence" value="ECO:0007669"/>
    <property type="project" value="UniProtKB-UniRule"/>
</dbReference>
<dbReference type="Proteomes" id="UP000516437">
    <property type="component" value="Chromosome 1"/>
</dbReference>
<feature type="region of interest" description="Disordered" evidence="9">
    <location>
        <begin position="374"/>
        <end position="626"/>
    </location>
</feature>
<dbReference type="SMART" id="SM00361">
    <property type="entry name" value="RRM_1"/>
    <property type="match status" value="1"/>
</dbReference>
<evidence type="ECO:0000259" key="10">
    <source>
        <dbReference type="PROSITE" id="PS50102"/>
    </source>
</evidence>
<dbReference type="InterPro" id="IPR003954">
    <property type="entry name" value="RRM_euk-type"/>
</dbReference>
<keyword evidence="13" id="KW-1185">Reference proteome</keyword>
<feature type="region of interest" description="Disordered" evidence="9">
    <location>
        <begin position="94"/>
        <end position="122"/>
    </location>
</feature>
<dbReference type="PANTHER" id="PTHR12620">
    <property type="entry name" value="U2 SNRNP AUXILIARY FACTOR, SMALL SUBUNIT"/>
    <property type="match status" value="1"/>
</dbReference>
<dbReference type="PRINTS" id="PR01848">
    <property type="entry name" value="U2AUXFACTOR"/>
</dbReference>
<dbReference type="GO" id="GO:0089701">
    <property type="term" value="C:U2AF complex"/>
    <property type="evidence" value="ECO:0007669"/>
    <property type="project" value="InterPro"/>
</dbReference>
<accession>A0A6A1WX05</accession>
<dbReference type="Pfam" id="PF00642">
    <property type="entry name" value="zf-CCCH"/>
    <property type="match status" value="1"/>
</dbReference>
<evidence type="ECO:0000256" key="6">
    <source>
        <dbReference type="ARBA" id="ARBA00023125"/>
    </source>
</evidence>
<dbReference type="InterPro" id="IPR009145">
    <property type="entry name" value="U2AF_small"/>
</dbReference>
<feature type="compositionally biased region" description="Basic residues" evidence="9">
    <location>
        <begin position="565"/>
        <end position="574"/>
    </location>
</feature>
<reference evidence="12 13" key="1">
    <citation type="journal article" date="2019" name="Plant Biotechnol. J.">
        <title>The red bayberry genome and genetic basis of sex determination.</title>
        <authorList>
            <person name="Jia H.M."/>
            <person name="Jia H.J."/>
            <person name="Cai Q.L."/>
            <person name="Wang Y."/>
            <person name="Zhao H.B."/>
            <person name="Yang W.F."/>
            <person name="Wang G.Y."/>
            <person name="Li Y.H."/>
            <person name="Zhan D.L."/>
            <person name="Shen Y.T."/>
            <person name="Niu Q.F."/>
            <person name="Chang L."/>
            <person name="Qiu J."/>
            <person name="Zhao L."/>
            <person name="Xie H.B."/>
            <person name="Fu W.Y."/>
            <person name="Jin J."/>
            <person name="Li X.W."/>
            <person name="Jiao Y."/>
            <person name="Zhou C.C."/>
            <person name="Tu T."/>
            <person name="Chai C.Y."/>
            <person name="Gao J.L."/>
            <person name="Fan L.J."/>
            <person name="van de Weg E."/>
            <person name="Wang J.Y."/>
            <person name="Gao Z.S."/>
        </authorList>
    </citation>
    <scope>NUCLEOTIDE SEQUENCE [LARGE SCALE GENOMIC DNA]</scope>
    <source>
        <tissue evidence="12">Leaves</tissue>
    </source>
</reference>
<feature type="compositionally biased region" description="Basic and acidic residues" evidence="9">
    <location>
        <begin position="640"/>
        <end position="660"/>
    </location>
</feature>
<feature type="domain" description="RRM" evidence="10">
    <location>
        <begin position="184"/>
        <end position="284"/>
    </location>
</feature>
<evidence type="ECO:0000256" key="8">
    <source>
        <dbReference type="PROSITE-ProRule" id="PRU00723"/>
    </source>
</evidence>
<feature type="zinc finger region" description="C3H1-type" evidence="8">
    <location>
        <begin position="152"/>
        <end position="180"/>
    </location>
</feature>
<keyword evidence="1 8" id="KW-0479">Metal-binding</keyword>
<feature type="compositionally biased region" description="Basic and acidic residues" evidence="9">
    <location>
        <begin position="374"/>
        <end position="406"/>
    </location>
</feature>
<evidence type="ECO:0000256" key="5">
    <source>
        <dbReference type="ARBA" id="ARBA00022884"/>
    </source>
</evidence>
<dbReference type="SMART" id="SM00356">
    <property type="entry name" value="ZnF_C3H1"/>
    <property type="match status" value="2"/>
</dbReference>
<evidence type="ECO:0000256" key="4">
    <source>
        <dbReference type="ARBA" id="ARBA00022833"/>
    </source>
</evidence>
<dbReference type="OrthoDB" id="423462at2759"/>
<evidence type="ECO:0000313" key="12">
    <source>
        <dbReference type="EMBL" id="KAB1227190.1"/>
    </source>
</evidence>
<feature type="compositionally biased region" description="Basic residues" evidence="9">
    <location>
        <begin position="525"/>
        <end position="534"/>
    </location>
</feature>
<dbReference type="FunFam" id="3.30.70.330:FF:000318">
    <property type="entry name" value="Zinc finger CCCH domain-containing protein 5"/>
    <property type="match status" value="1"/>
</dbReference>
<feature type="region of interest" description="Disordered" evidence="9">
    <location>
        <begin position="29"/>
        <end position="53"/>
    </location>
</feature>
<feature type="compositionally biased region" description="Basic and acidic residues" evidence="9">
    <location>
        <begin position="535"/>
        <end position="564"/>
    </location>
</feature>
<feature type="compositionally biased region" description="Basic residues" evidence="9">
    <location>
        <begin position="447"/>
        <end position="459"/>
    </location>
</feature>
<feature type="domain" description="C3H1-type" evidence="11">
    <location>
        <begin position="286"/>
        <end position="316"/>
    </location>
</feature>
<dbReference type="GO" id="GO:0003677">
    <property type="term" value="F:DNA binding"/>
    <property type="evidence" value="ECO:0007669"/>
    <property type="project" value="UniProtKB-KW"/>
</dbReference>
<dbReference type="Gene3D" id="3.30.70.330">
    <property type="match status" value="1"/>
</dbReference>
<dbReference type="InterPro" id="IPR012677">
    <property type="entry name" value="Nucleotide-bd_a/b_plait_sf"/>
</dbReference>
<protein>
    <submittedName>
        <fullName evidence="12">Zinc finger CCCH domain-containing protein 5</fullName>
    </submittedName>
</protein>
<proteinExistence type="predicted"/>
<dbReference type="PROSITE" id="PS50103">
    <property type="entry name" value="ZF_C3H1"/>
    <property type="match status" value="2"/>
</dbReference>
<feature type="region of interest" description="Disordered" evidence="9">
    <location>
        <begin position="640"/>
        <end position="679"/>
    </location>
</feature>
<feature type="zinc finger region" description="C3H1-type" evidence="8">
    <location>
        <begin position="286"/>
        <end position="316"/>
    </location>
</feature>
<feature type="compositionally biased region" description="Basic and acidic residues" evidence="9">
    <location>
        <begin position="460"/>
        <end position="485"/>
    </location>
</feature>
<dbReference type="InterPro" id="IPR000504">
    <property type="entry name" value="RRM_dom"/>
</dbReference>
<evidence type="ECO:0000259" key="11">
    <source>
        <dbReference type="PROSITE" id="PS50103"/>
    </source>
</evidence>
<dbReference type="InterPro" id="IPR000571">
    <property type="entry name" value="Znf_CCCH"/>
</dbReference>
<keyword evidence="5 7" id="KW-0694">RNA-binding</keyword>
<feature type="compositionally biased region" description="Polar residues" evidence="9">
    <location>
        <begin position="102"/>
        <end position="114"/>
    </location>
</feature>
<evidence type="ECO:0000256" key="1">
    <source>
        <dbReference type="ARBA" id="ARBA00022723"/>
    </source>
</evidence>
<dbReference type="AlphaFoldDB" id="A0A6A1WX05"/>
<keyword evidence="6" id="KW-0238">DNA-binding</keyword>
<sequence>MIEEEEKERVERERKEFEERERAWIEAMERKRKEEEEKEEEERRKALVEEESNRLQVENVDELNEGDHWEYVEEGPAEIIWQGNEIIVKKKRIRVPKKDAKQQSSGENAERPTSNPLPPQSEAYADYKHASVLSAEQSIENVGQQVPNFGTEQDKAHCPFHLKTGACRFGLRCSRVHFYPDKSCTLLIRNMYNGPGLAWEQDEGLEYTDEEVEHCYEEFYEDVHTEFLKFGEIVNFKVCRNGSFHLRGNVYVQYKSLDSAVLVFNSINGRYFAGKQVRCEFVNVTRWKVAICGEYMKSRFKTCSHGTACNFIHCFRNPGGDYEWADCDKPPPKYWLRKMAALFGCSDEDGYEKQVEQENLKKLSRYRSRRPKSKETDCLKTRTHDTDPDGELLDKDGGRGRCRDGHSGSARKYSREHNRDFKHRTREVESEGDWSDGNGDRETYRDHSRKSSRHSRKAKYLNDDRKDQERVVEDWSDRDGDRETCDAGMTRSLSRQRKVDHGNSENGTHDSDGEWSHRDRDTDRRHRRRKRSRNQSKEEHHDDHGESKDKNFDPGEWSDRDNNRVRHRSRRRRSSGQDRKVSEVSGGCGNSPSRADDSDCIYDSSGSDGGKHHSQASKHIRPRNEVSDFSYDVGKLTKELQGKVANREPSVEKSGLERGFMHWSPESSSSGQCVGRNEPCDLDLVDNSGKYVDKRDRWEPDQVSL</sequence>
<feature type="domain" description="C3H1-type" evidence="11">
    <location>
        <begin position="152"/>
        <end position="180"/>
    </location>
</feature>
<dbReference type="EMBL" id="RXIC02000019">
    <property type="protein sequence ID" value="KAB1227190.1"/>
    <property type="molecule type" value="Genomic_DNA"/>
</dbReference>
<dbReference type="GO" id="GO:0000398">
    <property type="term" value="P:mRNA splicing, via spliceosome"/>
    <property type="evidence" value="ECO:0007669"/>
    <property type="project" value="InterPro"/>
</dbReference>
<comment type="caution">
    <text evidence="12">The sequence shown here is derived from an EMBL/GenBank/DDBJ whole genome shotgun (WGS) entry which is preliminary data.</text>
</comment>
<organism evidence="12 13">
    <name type="scientific">Morella rubra</name>
    <name type="common">Chinese bayberry</name>
    <dbReference type="NCBI Taxonomy" id="262757"/>
    <lineage>
        <taxon>Eukaryota</taxon>
        <taxon>Viridiplantae</taxon>
        <taxon>Streptophyta</taxon>
        <taxon>Embryophyta</taxon>
        <taxon>Tracheophyta</taxon>
        <taxon>Spermatophyta</taxon>
        <taxon>Magnoliopsida</taxon>
        <taxon>eudicotyledons</taxon>
        <taxon>Gunneridae</taxon>
        <taxon>Pentapetalae</taxon>
        <taxon>rosids</taxon>
        <taxon>fabids</taxon>
        <taxon>Fagales</taxon>
        <taxon>Myricaceae</taxon>
        <taxon>Morella</taxon>
    </lineage>
</organism>
<evidence type="ECO:0000256" key="3">
    <source>
        <dbReference type="ARBA" id="ARBA00022771"/>
    </source>
</evidence>
<dbReference type="Pfam" id="PF00076">
    <property type="entry name" value="RRM_1"/>
    <property type="match status" value="1"/>
</dbReference>
<keyword evidence="4 8" id="KW-0862">Zinc</keyword>
<dbReference type="InterPro" id="IPR035979">
    <property type="entry name" value="RBD_domain_sf"/>
</dbReference>
<dbReference type="CDD" id="cd12540">
    <property type="entry name" value="RRM_U2AFBPL"/>
    <property type="match status" value="1"/>
</dbReference>
<feature type="compositionally biased region" description="Basic and acidic residues" evidence="9">
    <location>
        <begin position="497"/>
        <end position="524"/>
    </location>
</feature>
<keyword evidence="3 8" id="KW-0863">Zinc-finger</keyword>
<dbReference type="SUPFAM" id="SSF54928">
    <property type="entry name" value="RNA-binding domain, RBD"/>
    <property type="match status" value="1"/>
</dbReference>
<dbReference type="PROSITE" id="PS50102">
    <property type="entry name" value="RRM"/>
    <property type="match status" value="1"/>
</dbReference>
<name>A0A6A1WX05_9ROSI</name>
<evidence type="ECO:0000313" key="13">
    <source>
        <dbReference type="Proteomes" id="UP000516437"/>
    </source>
</evidence>
<evidence type="ECO:0000256" key="2">
    <source>
        <dbReference type="ARBA" id="ARBA00022737"/>
    </source>
</evidence>